<reference evidence="1 2" key="1">
    <citation type="submission" date="2016-03" db="EMBL/GenBank/DDBJ databases">
        <title>Complete genome sequence of a soil Actinobacterium, Nocardioides dokdonensis FR1436.</title>
        <authorList>
            <person name="Kwon S.-K."/>
            <person name="Kim K."/>
            <person name="Kim J.F."/>
        </authorList>
    </citation>
    <scope>NUCLEOTIDE SEQUENCE [LARGE SCALE GENOMIC DNA]</scope>
    <source>
        <strain evidence="1 2">FR1436</strain>
    </source>
</reference>
<dbReference type="Pfam" id="PF10094">
    <property type="entry name" value="DUF2332"/>
    <property type="match status" value="1"/>
</dbReference>
<dbReference type="PATRIC" id="fig|1300347.3.peg.1155"/>
<dbReference type="KEGG" id="ndk:I601_1154"/>
<dbReference type="RefSeq" id="WP_068107301.1">
    <property type="nucleotide sequence ID" value="NZ_CP015079.1"/>
</dbReference>
<proteinExistence type="predicted"/>
<gene>
    <name evidence="1" type="ORF">I601_1154</name>
</gene>
<evidence type="ECO:0000313" key="2">
    <source>
        <dbReference type="Proteomes" id="UP000077868"/>
    </source>
</evidence>
<organism evidence="1 2">
    <name type="scientific">Nocardioides dokdonensis FR1436</name>
    <dbReference type="NCBI Taxonomy" id="1300347"/>
    <lineage>
        <taxon>Bacteria</taxon>
        <taxon>Bacillati</taxon>
        <taxon>Actinomycetota</taxon>
        <taxon>Actinomycetes</taxon>
        <taxon>Propionibacteriales</taxon>
        <taxon>Nocardioidaceae</taxon>
        <taxon>Nocardioides</taxon>
    </lineage>
</organism>
<dbReference type="OrthoDB" id="8899077at2"/>
<evidence type="ECO:0000313" key="1">
    <source>
        <dbReference type="EMBL" id="ANH37596.1"/>
    </source>
</evidence>
<dbReference type="STRING" id="1300347.I601_1154"/>
<dbReference type="InterPro" id="IPR011200">
    <property type="entry name" value="UCP012608"/>
</dbReference>
<protein>
    <recommendedName>
        <fullName evidence="3">DUF2332 domain-containing protein</fullName>
    </recommendedName>
</protein>
<dbReference type="Proteomes" id="UP000077868">
    <property type="component" value="Chromosome"/>
</dbReference>
<dbReference type="AlphaFoldDB" id="A0A1A9GHP3"/>
<accession>A0A1A9GHP3</accession>
<dbReference type="EMBL" id="CP015079">
    <property type="protein sequence ID" value="ANH37596.1"/>
    <property type="molecule type" value="Genomic_DNA"/>
</dbReference>
<sequence length="346" mass="36843">MLLEGDVVAVYEDFARYTEDSPCFGEWARGVVGDPEVQAWLETLPEPKRQPNLVFAAVRWHGLTAPAPYAALRAALLGDDGTIRATVLSRATQTNEAARMATLLPALAGLAALGPEPVALVEIGASAGLCLYPDRWGYRYRVADRPGSHEVGTQPGRPVLECRVDGHDGASVPLPTGLPTVAWRGGVDLNPLDVTDTDAMAWLETLVWPEHEDRRGVLRAAIDVARREPPDLVSGDLVEALPALVERAAAHGRVVVQHSAVLSYLPAPARVEASRLLHDLVDAGACHWISNEGPDVLPEVTRTGPPPPSGSFVLGVDGRSVGWTHGHGRTLTWTAGSTGPGGRLSR</sequence>
<evidence type="ECO:0008006" key="3">
    <source>
        <dbReference type="Google" id="ProtNLM"/>
    </source>
</evidence>
<name>A0A1A9GHP3_9ACTN</name>
<keyword evidence="2" id="KW-1185">Reference proteome</keyword>